<dbReference type="InterPro" id="IPR041694">
    <property type="entry name" value="ADH_N_2"/>
</dbReference>
<evidence type="ECO:0000313" key="3">
    <source>
        <dbReference type="EMBL" id="KFK35195.1"/>
    </source>
</evidence>
<evidence type="ECO:0000256" key="1">
    <source>
        <dbReference type="ARBA" id="ARBA00023002"/>
    </source>
</evidence>
<evidence type="ECO:0000313" key="4">
    <source>
        <dbReference type="Proteomes" id="UP000029120"/>
    </source>
</evidence>
<dbReference type="Gramene" id="KFK35195">
    <property type="protein sequence ID" value="KFK35195"/>
    <property type="gene ID" value="AALP_AA5G252700"/>
</dbReference>
<name>A0A087GZ93_ARAAL</name>
<dbReference type="Pfam" id="PF00107">
    <property type="entry name" value="ADH_zinc_N"/>
    <property type="match status" value="1"/>
</dbReference>
<organism evidence="3 4">
    <name type="scientific">Arabis alpina</name>
    <name type="common">Alpine rock-cress</name>
    <dbReference type="NCBI Taxonomy" id="50452"/>
    <lineage>
        <taxon>Eukaryota</taxon>
        <taxon>Viridiplantae</taxon>
        <taxon>Streptophyta</taxon>
        <taxon>Embryophyta</taxon>
        <taxon>Tracheophyta</taxon>
        <taxon>Spermatophyta</taxon>
        <taxon>Magnoliopsida</taxon>
        <taxon>eudicotyledons</taxon>
        <taxon>Gunneridae</taxon>
        <taxon>Pentapetalae</taxon>
        <taxon>rosids</taxon>
        <taxon>malvids</taxon>
        <taxon>Brassicales</taxon>
        <taxon>Brassicaceae</taxon>
        <taxon>Arabideae</taxon>
        <taxon>Arabis</taxon>
    </lineage>
</organism>
<accession>A0A087GZ93</accession>
<dbReference type="CDD" id="cd08295">
    <property type="entry name" value="double_bond_reductase_like"/>
    <property type="match status" value="1"/>
</dbReference>
<dbReference type="AlphaFoldDB" id="A0A087GZ93"/>
<dbReference type="PANTHER" id="PTHR43205:SF36">
    <property type="entry name" value="ALLYL ALCOHOL DEHYDROGENASE-LIKE PROTEIN"/>
    <property type="match status" value="1"/>
</dbReference>
<dbReference type="InterPro" id="IPR013149">
    <property type="entry name" value="ADH-like_C"/>
</dbReference>
<feature type="domain" description="Enoyl reductase (ER)" evidence="2">
    <location>
        <begin position="30"/>
        <end position="343"/>
    </location>
</feature>
<dbReference type="FunFam" id="3.40.50.720:FF:000121">
    <property type="entry name" value="Prostaglandin reductase 2"/>
    <property type="match status" value="1"/>
</dbReference>
<protein>
    <recommendedName>
        <fullName evidence="2">Enoyl reductase (ER) domain-containing protein</fullName>
    </recommendedName>
</protein>
<evidence type="ECO:0000259" key="2">
    <source>
        <dbReference type="SMART" id="SM00829"/>
    </source>
</evidence>
<dbReference type="InterPro" id="IPR020843">
    <property type="entry name" value="ER"/>
</dbReference>
<gene>
    <name evidence="3" type="ordered locus">AALP_Aa5g252700</name>
</gene>
<dbReference type="PANTHER" id="PTHR43205">
    <property type="entry name" value="PROSTAGLANDIN REDUCTASE"/>
    <property type="match status" value="1"/>
</dbReference>
<keyword evidence="1" id="KW-0560">Oxidoreductase</keyword>
<dbReference type="eggNOG" id="KOG1196">
    <property type="taxonomic scope" value="Eukaryota"/>
</dbReference>
<sequence length="348" mass="38273">METTVSNKQVILRDYVKGFPKESDLMIVIASDTVELKVKPGSGAVLVKNLYLSCDPYMGILMREPSPSTLALMDSFVPGKPIAGTGVSKVIDSDDLAFAKGDFVWGMVDWEEYSTVNPAGVFKIDVNINVPLSNYTGILGMTGLTAYAGFFEICSPKKGETVFVSAASGAVGQLVGQFAKLMGCYVVGSAGSKQKADLLLNKLGFDDAFNYKEEPDLDSALKRCFPKGIDIYFENVGGEMLDAVLLNMKTYGRISVCGMISQYFLETRDRLQNLPDIIFKRIKMEGFACYDFMDKFPKFLEFVLPYIKEGKLIYVEDIVEGLENGPRALVGLFNGQNIGKQVIQVARE</sequence>
<dbReference type="GO" id="GO:0006979">
    <property type="term" value="P:response to oxidative stress"/>
    <property type="evidence" value="ECO:0007669"/>
    <property type="project" value="TreeGrafter"/>
</dbReference>
<dbReference type="OrthoDB" id="809632at2759"/>
<dbReference type="Gene3D" id="3.40.50.720">
    <property type="entry name" value="NAD(P)-binding Rossmann-like Domain"/>
    <property type="match status" value="1"/>
</dbReference>
<dbReference type="InterPro" id="IPR036291">
    <property type="entry name" value="NAD(P)-bd_dom_sf"/>
</dbReference>
<dbReference type="InterPro" id="IPR011032">
    <property type="entry name" value="GroES-like_sf"/>
</dbReference>
<proteinExistence type="predicted"/>
<dbReference type="OMA" id="WEEYSTV"/>
<dbReference type="Gene3D" id="3.90.180.10">
    <property type="entry name" value="Medium-chain alcohol dehydrogenases, catalytic domain"/>
    <property type="match status" value="1"/>
</dbReference>
<keyword evidence="4" id="KW-1185">Reference proteome</keyword>
<dbReference type="InterPro" id="IPR045010">
    <property type="entry name" value="MDR_fam"/>
</dbReference>
<dbReference type="SMART" id="SM00829">
    <property type="entry name" value="PKS_ER"/>
    <property type="match status" value="1"/>
</dbReference>
<reference evidence="4" key="1">
    <citation type="journal article" date="2015" name="Nat. Plants">
        <title>Genome expansion of Arabis alpina linked with retrotransposition and reduced symmetric DNA methylation.</title>
        <authorList>
            <person name="Willing E.M."/>
            <person name="Rawat V."/>
            <person name="Mandakova T."/>
            <person name="Maumus F."/>
            <person name="James G.V."/>
            <person name="Nordstroem K.J."/>
            <person name="Becker C."/>
            <person name="Warthmann N."/>
            <person name="Chica C."/>
            <person name="Szarzynska B."/>
            <person name="Zytnicki M."/>
            <person name="Albani M.C."/>
            <person name="Kiefer C."/>
            <person name="Bergonzi S."/>
            <person name="Castaings L."/>
            <person name="Mateos J.L."/>
            <person name="Berns M.C."/>
            <person name="Bujdoso N."/>
            <person name="Piofczyk T."/>
            <person name="de Lorenzo L."/>
            <person name="Barrero-Sicilia C."/>
            <person name="Mateos I."/>
            <person name="Piednoel M."/>
            <person name="Hagmann J."/>
            <person name="Chen-Min-Tao R."/>
            <person name="Iglesias-Fernandez R."/>
            <person name="Schuster S.C."/>
            <person name="Alonso-Blanco C."/>
            <person name="Roudier F."/>
            <person name="Carbonero P."/>
            <person name="Paz-Ares J."/>
            <person name="Davis S.J."/>
            <person name="Pecinka A."/>
            <person name="Quesneville H."/>
            <person name="Colot V."/>
            <person name="Lysak M.A."/>
            <person name="Weigel D."/>
            <person name="Coupland G."/>
            <person name="Schneeberger K."/>
        </authorList>
    </citation>
    <scope>NUCLEOTIDE SEQUENCE [LARGE SCALE GENOMIC DNA]</scope>
    <source>
        <strain evidence="4">cv. Pajares</strain>
    </source>
</reference>
<dbReference type="EMBL" id="CM002873">
    <property type="protein sequence ID" value="KFK35195.1"/>
    <property type="molecule type" value="Genomic_DNA"/>
</dbReference>
<dbReference type="Pfam" id="PF16884">
    <property type="entry name" value="ADH_N_2"/>
    <property type="match status" value="1"/>
</dbReference>
<dbReference type="SUPFAM" id="SSF51735">
    <property type="entry name" value="NAD(P)-binding Rossmann-fold domains"/>
    <property type="match status" value="1"/>
</dbReference>
<dbReference type="Proteomes" id="UP000029120">
    <property type="component" value="Chromosome 5"/>
</dbReference>
<dbReference type="GO" id="GO:0032440">
    <property type="term" value="F:2-alkenal reductase [NAD(P)H] activity"/>
    <property type="evidence" value="ECO:0007669"/>
    <property type="project" value="TreeGrafter"/>
</dbReference>
<dbReference type="SUPFAM" id="SSF50129">
    <property type="entry name" value="GroES-like"/>
    <property type="match status" value="2"/>
</dbReference>